<comment type="caution">
    <text evidence="2">The sequence shown here is derived from an EMBL/GenBank/DDBJ whole genome shotgun (WGS) entry which is preliminary data.</text>
</comment>
<reference evidence="2 3" key="1">
    <citation type="submission" date="2018-05" db="EMBL/GenBank/DDBJ databases">
        <title>Paenibacillus flagellatus sp. nov., isolated from selenium mineral soil.</title>
        <authorList>
            <person name="Dai X."/>
        </authorList>
    </citation>
    <scope>NUCLEOTIDE SEQUENCE [LARGE SCALE GENOMIC DNA]</scope>
    <source>
        <strain evidence="2 3">DXL2</strain>
    </source>
</reference>
<evidence type="ECO:0000259" key="1">
    <source>
        <dbReference type="Pfam" id="PF08241"/>
    </source>
</evidence>
<dbReference type="GO" id="GO:0032259">
    <property type="term" value="P:methylation"/>
    <property type="evidence" value="ECO:0007669"/>
    <property type="project" value="UniProtKB-KW"/>
</dbReference>
<keyword evidence="2" id="KW-0489">Methyltransferase</keyword>
<dbReference type="AlphaFoldDB" id="A0A2V5KGZ9"/>
<keyword evidence="3" id="KW-1185">Reference proteome</keyword>
<protein>
    <submittedName>
        <fullName evidence="2">Class I SAM-dependent methyltransferase</fullName>
    </submittedName>
</protein>
<evidence type="ECO:0000313" key="3">
    <source>
        <dbReference type="Proteomes" id="UP000247476"/>
    </source>
</evidence>
<dbReference type="EMBL" id="QJVJ01000007">
    <property type="protein sequence ID" value="PYI53560.1"/>
    <property type="molecule type" value="Genomic_DNA"/>
</dbReference>
<dbReference type="Proteomes" id="UP000247476">
    <property type="component" value="Unassembled WGS sequence"/>
</dbReference>
<gene>
    <name evidence="2" type="ORF">DLM86_17525</name>
</gene>
<name>A0A2V5KGZ9_9BACL</name>
<dbReference type="OrthoDB" id="3896938at2"/>
<dbReference type="Gene3D" id="3.40.50.150">
    <property type="entry name" value="Vaccinia Virus protein VP39"/>
    <property type="match status" value="1"/>
</dbReference>
<evidence type="ECO:0000313" key="2">
    <source>
        <dbReference type="EMBL" id="PYI53560.1"/>
    </source>
</evidence>
<dbReference type="InterPro" id="IPR013216">
    <property type="entry name" value="Methyltransf_11"/>
</dbReference>
<proteinExistence type="predicted"/>
<dbReference type="SUPFAM" id="SSF53335">
    <property type="entry name" value="S-adenosyl-L-methionine-dependent methyltransferases"/>
    <property type="match status" value="1"/>
</dbReference>
<dbReference type="Pfam" id="PF08241">
    <property type="entry name" value="Methyltransf_11"/>
    <property type="match status" value="1"/>
</dbReference>
<keyword evidence="2" id="KW-0808">Transferase</keyword>
<dbReference type="InterPro" id="IPR029063">
    <property type="entry name" value="SAM-dependent_MTases_sf"/>
</dbReference>
<organism evidence="2 3">
    <name type="scientific">Paenibacillus flagellatus</name>
    <dbReference type="NCBI Taxonomy" id="2211139"/>
    <lineage>
        <taxon>Bacteria</taxon>
        <taxon>Bacillati</taxon>
        <taxon>Bacillota</taxon>
        <taxon>Bacilli</taxon>
        <taxon>Bacillales</taxon>
        <taxon>Paenibacillaceae</taxon>
        <taxon>Paenibacillus</taxon>
    </lineage>
</organism>
<accession>A0A2V5KGZ9</accession>
<sequence length="220" mass="25304">MSLFDSRFFTTADPKVDRLVFDIPAEWWSRLYEYAWASRFADPRDTALDAACGLGHHFKYFLGKACREAHACDHSPTIRIPELLKQGMRKAFGDPVGDLLEREGYYDAVRFRQADITDLPYEDRMFDKVYCLSVLEELGPEKMRQALGQFARVLKDDGLLVLTFDYPLIKIEDIEAAAAPLGLTFAGNVDPVKPDNAIYSDRWKLWCCRAVLKKREQPRL</sequence>
<dbReference type="GO" id="GO:0008757">
    <property type="term" value="F:S-adenosylmethionine-dependent methyltransferase activity"/>
    <property type="evidence" value="ECO:0007669"/>
    <property type="project" value="InterPro"/>
</dbReference>
<dbReference type="CDD" id="cd02440">
    <property type="entry name" value="AdoMet_MTases"/>
    <property type="match status" value="1"/>
</dbReference>
<dbReference type="RefSeq" id="WP_110841332.1">
    <property type="nucleotide sequence ID" value="NZ_QJVJ01000007.1"/>
</dbReference>
<feature type="domain" description="Methyltransferase type 11" evidence="1">
    <location>
        <begin position="48"/>
        <end position="162"/>
    </location>
</feature>